<feature type="region of interest" description="Disordered" evidence="1">
    <location>
        <begin position="1"/>
        <end position="44"/>
    </location>
</feature>
<gene>
    <name evidence="2" type="ORF">NEZAVI_LOCUS13150</name>
</gene>
<accession>A0A9P0HMG7</accession>
<evidence type="ECO:0000256" key="1">
    <source>
        <dbReference type="SAM" id="MobiDB-lite"/>
    </source>
</evidence>
<evidence type="ECO:0000313" key="3">
    <source>
        <dbReference type="Proteomes" id="UP001152798"/>
    </source>
</evidence>
<name>A0A9P0HMG7_NEZVI</name>
<keyword evidence="3" id="KW-1185">Reference proteome</keyword>
<sequence length="44" mass="4834">MVLLPGGGSQIQLTPVPSIRGNTALPKRQFARDLPEHRRPSNNL</sequence>
<feature type="compositionally biased region" description="Basic and acidic residues" evidence="1">
    <location>
        <begin position="30"/>
        <end position="44"/>
    </location>
</feature>
<protein>
    <submittedName>
        <fullName evidence="2">Uncharacterized protein</fullName>
    </submittedName>
</protein>
<dbReference type="Proteomes" id="UP001152798">
    <property type="component" value="Chromosome 6"/>
</dbReference>
<organism evidence="2 3">
    <name type="scientific">Nezara viridula</name>
    <name type="common">Southern green stink bug</name>
    <name type="synonym">Cimex viridulus</name>
    <dbReference type="NCBI Taxonomy" id="85310"/>
    <lineage>
        <taxon>Eukaryota</taxon>
        <taxon>Metazoa</taxon>
        <taxon>Ecdysozoa</taxon>
        <taxon>Arthropoda</taxon>
        <taxon>Hexapoda</taxon>
        <taxon>Insecta</taxon>
        <taxon>Pterygota</taxon>
        <taxon>Neoptera</taxon>
        <taxon>Paraneoptera</taxon>
        <taxon>Hemiptera</taxon>
        <taxon>Heteroptera</taxon>
        <taxon>Panheteroptera</taxon>
        <taxon>Pentatomomorpha</taxon>
        <taxon>Pentatomoidea</taxon>
        <taxon>Pentatomidae</taxon>
        <taxon>Pentatominae</taxon>
        <taxon>Nezara</taxon>
    </lineage>
</organism>
<reference evidence="2" key="1">
    <citation type="submission" date="2022-01" db="EMBL/GenBank/DDBJ databases">
        <authorList>
            <person name="King R."/>
        </authorList>
    </citation>
    <scope>NUCLEOTIDE SEQUENCE</scope>
</reference>
<dbReference type="AlphaFoldDB" id="A0A9P0HMG7"/>
<dbReference type="EMBL" id="OV725082">
    <property type="protein sequence ID" value="CAH1404804.1"/>
    <property type="molecule type" value="Genomic_DNA"/>
</dbReference>
<evidence type="ECO:0000313" key="2">
    <source>
        <dbReference type="EMBL" id="CAH1404804.1"/>
    </source>
</evidence>
<proteinExistence type="predicted"/>